<protein>
    <recommendedName>
        <fullName evidence="7">Peptidase S51</fullName>
    </recommendedName>
</protein>
<evidence type="ECO:0000256" key="4">
    <source>
        <dbReference type="ARBA" id="ARBA00022825"/>
    </source>
</evidence>
<dbReference type="OrthoDB" id="3078420at2"/>
<sequence length="255" mass="25536">MSIFLVGSGPDDAAFPDAFDRFAAEVAERAGGGPARVAVAVHSPDGRPLDRLPDYARPLDARLDCAIIPVLLADGQPADPAVFGDVHGIVVGGGLTPSYLRGLSGAAPAIAHAVAGGVPYLGFSAGAMVAPERSLIGGYRVDGVEVCGEECSEGLDELAVRPGLDLVPFAVDVHAAQAGTLSRAVGAVSAGLVDRAVAIDEGTAAVLKAPNSAHYTVIGAGRCWDIRAQSGQGAVPAGGPAARPVHVTLRTAATP</sequence>
<dbReference type="Pfam" id="PF03575">
    <property type="entry name" value="Peptidase_S51"/>
    <property type="match status" value="1"/>
</dbReference>
<dbReference type="Gene3D" id="3.40.50.880">
    <property type="match status" value="1"/>
</dbReference>
<name>A0A0V8IPE6_9MICC</name>
<dbReference type="AlphaFoldDB" id="A0A0V8IPE6"/>
<dbReference type="Proteomes" id="UP000053199">
    <property type="component" value="Unassembled WGS sequence"/>
</dbReference>
<dbReference type="SUPFAM" id="SSF52317">
    <property type="entry name" value="Class I glutamine amidotransferase-like"/>
    <property type="match status" value="1"/>
</dbReference>
<dbReference type="STRING" id="993070.AS031_08395"/>
<evidence type="ECO:0008006" key="7">
    <source>
        <dbReference type="Google" id="ProtNLM"/>
    </source>
</evidence>
<dbReference type="GO" id="GO:0008236">
    <property type="term" value="F:serine-type peptidase activity"/>
    <property type="evidence" value="ECO:0007669"/>
    <property type="project" value="UniProtKB-KW"/>
</dbReference>
<keyword evidence="2" id="KW-0645">Protease</keyword>
<evidence type="ECO:0000256" key="1">
    <source>
        <dbReference type="ARBA" id="ARBA00006534"/>
    </source>
</evidence>
<organism evidence="5 6">
    <name type="scientific">Pseudarthrobacter enclensis</name>
    <dbReference type="NCBI Taxonomy" id="993070"/>
    <lineage>
        <taxon>Bacteria</taxon>
        <taxon>Bacillati</taxon>
        <taxon>Actinomycetota</taxon>
        <taxon>Actinomycetes</taxon>
        <taxon>Micrococcales</taxon>
        <taxon>Micrococcaceae</taxon>
        <taxon>Pseudarthrobacter</taxon>
    </lineage>
</organism>
<keyword evidence="6" id="KW-1185">Reference proteome</keyword>
<evidence type="ECO:0000256" key="3">
    <source>
        <dbReference type="ARBA" id="ARBA00022801"/>
    </source>
</evidence>
<evidence type="ECO:0000313" key="5">
    <source>
        <dbReference type="EMBL" id="KSU76626.1"/>
    </source>
</evidence>
<dbReference type="GO" id="GO:0006508">
    <property type="term" value="P:proteolysis"/>
    <property type="evidence" value="ECO:0007669"/>
    <property type="project" value="UniProtKB-KW"/>
</dbReference>
<comment type="similarity">
    <text evidence="1">Belongs to the peptidase S51 family.</text>
</comment>
<dbReference type="InterPro" id="IPR005320">
    <property type="entry name" value="Peptidase_S51"/>
</dbReference>
<dbReference type="InterPro" id="IPR029062">
    <property type="entry name" value="Class_I_gatase-like"/>
</dbReference>
<evidence type="ECO:0000313" key="6">
    <source>
        <dbReference type="Proteomes" id="UP000053199"/>
    </source>
</evidence>
<dbReference type="RefSeq" id="WP_058267698.1">
    <property type="nucleotide sequence ID" value="NZ_FMAZ01000003.1"/>
</dbReference>
<keyword evidence="4" id="KW-0720">Serine protease</keyword>
<proteinExistence type="inferred from homology"/>
<gene>
    <name evidence="5" type="ORF">AS031_08395</name>
</gene>
<evidence type="ECO:0000256" key="2">
    <source>
        <dbReference type="ARBA" id="ARBA00022670"/>
    </source>
</evidence>
<keyword evidence="3" id="KW-0378">Hydrolase</keyword>
<comment type="caution">
    <text evidence="5">The sequence shown here is derived from an EMBL/GenBank/DDBJ whole genome shotgun (WGS) entry which is preliminary data.</text>
</comment>
<accession>A0A0V8IPE6</accession>
<dbReference type="EMBL" id="LNQM01000003">
    <property type="protein sequence ID" value="KSU76626.1"/>
    <property type="molecule type" value="Genomic_DNA"/>
</dbReference>
<reference evidence="5 6" key="1">
    <citation type="journal article" date="2014" name="Arch. Microbiol.">
        <title>Arthrobacter enclensis sp. nov., isolated from sediment sample.</title>
        <authorList>
            <person name="Dastager S.G."/>
            <person name="Liu Q."/>
            <person name="Tang S.K."/>
            <person name="Krishnamurthi S."/>
            <person name="Lee J.C."/>
            <person name="Li W.J."/>
        </authorList>
    </citation>
    <scope>NUCLEOTIDE SEQUENCE [LARGE SCALE GENOMIC DNA]</scope>
    <source>
        <strain evidence="5 6">NIO-1008</strain>
    </source>
</reference>